<dbReference type="InterPro" id="IPR036928">
    <property type="entry name" value="AS_sf"/>
</dbReference>
<evidence type="ECO:0000313" key="1">
    <source>
        <dbReference type="EMBL" id="KAJ4361104.1"/>
    </source>
</evidence>
<dbReference type="AlphaFoldDB" id="A0A9W8XWQ9"/>
<sequence length="273" mass="30119">MAGKDSEDTFTKFIPFETIPDYVSSCKLDGLQGIRLGVPRASFVNTTKPAAVSAFNAALEVLRSAGAEIVEDTNFSDYVDNIWTDDAKLIYALDFKTGLKRYLEHLEHNPNNIHNLDDLIRFTKNTPAEEWPKYDVGSWEFAASLPYEDNAVPEFAQAQARHLYHGTSGSITGAIERYNVDALITLTDYGNHPAGAGGLPVVSVPLGFAPEETPLKILPSGLAEDGPGFPFNIAFLGPAFSEERLLNYAYAFEQRTHARLARQPYKMPESDIV</sequence>
<dbReference type="EMBL" id="JAPEUX010000001">
    <property type="protein sequence ID" value="KAJ4361104.1"/>
    <property type="molecule type" value="Genomic_DNA"/>
</dbReference>
<evidence type="ECO:0000313" key="2">
    <source>
        <dbReference type="Proteomes" id="UP001140513"/>
    </source>
</evidence>
<reference evidence="1" key="1">
    <citation type="submission" date="2022-10" db="EMBL/GenBank/DDBJ databases">
        <title>Tapping the CABI collections for fungal endophytes: first genome assemblies for Collariella, Neodidymelliopsis, Ascochyta clinopodiicola, Didymella pomorum, Didymosphaeria variabile, Neocosmospora piperis and Neocucurbitaria cava.</title>
        <authorList>
            <person name="Hill R."/>
        </authorList>
    </citation>
    <scope>NUCLEOTIDE SEQUENCE</scope>
    <source>
        <strain evidence="1">IMI 356815</strain>
    </source>
</reference>
<proteinExistence type="predicted"/>
<gene>
    <name evidence="1" type="ORF">N0V89_001673</name>
</gene>
<dbReference type="RefSeq" id="XP_056077306.1">
    <property type="nucleotide sequence ID" value="XM_056210484.1"/>
</dbReference>
<dbReference type="Gene3D" id="3.90.1300.10">
    <property type="entry name" value="Amidase signature (AS) domain"/>
    <property type="match status" value="1"/>
</dbReference>
<dbReference type="SUPFAM" id="SSF75304">
    <property type="entry name" value="Amidase signature (AS) enzymes"/>
    <property type="match status" value="1"/>
</dbReference>
<dbReference type="Proteomes" id="UP001140513">
    <property type="component" value="Unassembled WGS sequence"/>
</dbReference>
<dbReference type="PANTHER" id="PTHR42678">
    <property type="entry name" value="AMIDASE"/>
    <property type="match status" value="1"/>
</dbReference>
<comment type="caution">
    <text evidence="1">The sequence shown here is derived from an EMBL/GenBank/DDBJ whole genome shotgun (WGS) entry which is preliminary data.</text>
</comment>
<dbReference type="OrthoDB" id="566138at2759"/>
<dbReference type="PANTHER" id="PTHR42678:SF34">
    <property type="entry name" value="OS04G0183300 PROTEIN"/>
    <property type="match status" value="1"/>
</dbReference>
<keyword evidence="2" id="KW-1185">Reference proteome</keyword>
<protein>
    <recommendedName>
        <fullName evidence="3">Amidase signature enzyme</fullName>
    </recommendedName>
</protein>
<evidence type="ECO:0008006" key="3">
    <source>
        <dbReference type="Google" id="ProtNLM"/>
    </source>
</evidence>
<organism evidence="1 2">
    <name type="scientific">Didymosphaeria variabile</name>
    <dbReference type="NCBI Taxonomy" id="1932322"/>
    <lineage>
        <taxon>Eukaryota</taxon>
        <taxon>Fungi</taxon>
        <taxon>Dikarya</taxon>
        <taxon>Ascomycota</taxon>
        <taxon>Pezizomycotina</taxon>
        <taxon>Dothideomycetes</taxon>
        <taxon>Pleosporomycetidae</taxon>
        <taxon>Pleosporales</taxon>
        <taxon>Massarineae</taxon>
        <taxon>Didymosphaeriaceae</taxon>
        <taxon>Didymosphaeria</taxon>
    </lineage>
</organism>
<name>A0A9W8XWQ9_9PLEO</name>
<accession>A0A9W8XWQ9</accession>
<dbReference type="GeneID" id="80905203"/>